<organism evidence="2 3">
    <name type="scientific">Cotesia typhae</name>
    <dbReference type="NCBI Taxonomy" id="2053667"/>
    <lineage>
        <taxon>Eukaryota</taxon>
        <taxon>Metazoa</taxon>
        <taxon>Ecdysozoa</taxon>
        <taxon>Arthropoda</taxon>
        <taxon>Hexapoda</taxon>
        <taxon>Insecta</taxon>
        <taxon>Pterygota</taxon>
        <taxon>Neoptera</taxon>
        <taxon>Endopterygota</taxon>
        <taxon>Hymenoptera</taxon>
        <taxon>Apocrita</taxon>
        <taxon>Ichneumonoidea</taxon>
        <taxon>Braconidae</taxon>
        <taxon>Microgastrinae</taxon>
        <taxon>Cotesia</taxon>
    </lineage>
</organism>
<reference evidence="2" key="2">
    <citation type="submission" date="2021-04" db="EMBL/GenBank/DDBJ databases">
        <title>Genome-wide patterns of bracovirus chromosomal integration into multiple host tissues during parasitism.</title>
        <authorList>
            <person name="Chebbi M.A.C."/>
        </authorList>
    </citation>
    <scope>NUCLEOTIDE SEQUENCE</scope>
    <source>
        <tissue evidence="2">Whole body</tissue>
    </source>
</reference>
<dbReference type="Pfam" id="PF16061">
    <property type="entry name" value="DUF4803"/>
    <property type="match status" value="2"/>
</dbReference>
<dbReference type="AlphaFoldDB" id="A0A8J5R5Y8"/>
<keyword evidence="1" id="KW-0732">Signal</keyword>
<evidence type="ECO:0000313" key="2">
    <source>
        <dbReference type="EMBL" id="KAG8038714.1"/>
    </source>
</evidence>
<dbReference type="OrthoDB" id="7678327at2759"/>
<evidence type="ECO:0000313" key="3">
    <source>
        <dbReference type="Proteomes" id="UP000729913"/>
    </source>
</evidence>
<evidence type="ECO:0000256" key="1">
    <source>
        <dbReference type="SAM" id="SignalP"/>
    </source>
</evidence>
<dbReference type="EMBL" id="JAAOIC020000041">
    <property type="protein sequence ID" value="KAG8038714.1"/>
    <property type="molecule type" value="Genomic_DNA"/>
</dbReference>
<feature type="signal peptide" evidence="1">
    <location>
        <begin position="1"/>
        <end position="21"/>
    </location>
</feature>
<dbReference type="PANTHER" id="PTHR47890:SF1">
    <property type="entry name" value="LD24308P"/>
    <property type="match status" value="1"/>
</dbReference>
<gene>
    <name evidence="2" type="ORF">G9C98_000269</name>
</gene>
<proteinExistence type="predicted"/>
<accession>A0A8J5R5Y8</accession>
<keyword evidence="3" id="KW-1185">Reference proteome</keyword>
<dbReference type="Proteomes" id="UP000729913">
    <property type="component" value="Unassembled WGS sequence"/>
</dbReference>
<dbReference type="PANTHER" id="PTHR47890">
    <property type="entry name" value="LD24308P"/>
    <property type="match status" value="1"/>
</dbReference>
<comment type="caution">
    <text evidence="2">The sequence shown here is derived from an EMBL/GenBank/DDBJ whole genome shotgun (WGS) entry which is preliminary data.</text>
</comment>
<sequence>MAKLKLILILAVVILNSNCEAATGLATTNQIGQTLKDIVLTISKVVTTFKRRYPPVTVQKNYTHYPLSENQPSVNSTELPEQKIQVERTVRRMMRNIRKITNKIPKYTESITDSLDSLLEMIVDKLQIQDDQFRMLDDALQKIHKHSAAIDRFYGDFIKFSQPKLIVAPSTIDELVMSIFSYKENKLIMSVGGLRGYFEPREGAFIYETLDKYFNNPNFQELTFEKICDSTLSLQEEIKMIYNLVMVQELRAFMMIVFSYKYEELIQPENSNNAVKLLVSHSLKRMSKYLLVIKEITEGASRERVRCDPPQYDLDINYFRLDYLFGLYYLNERQITTSCSYPISPFSTAKPQNLIPLPYNPNPNPNYRIQTAPNNNLRNLPSSNWNNFTNQRLKWNINPTTIIRNKVQCLDETPHSQNLLVPKYCPTDNNCNGILHHCKVVPSASFCETDKSYGRRYHWINNGTNDISSINCDGSFVDTMTVATCNSLLCQCSEQGAKSSATRAVNLMPQVADIEHNMVMTNFRFQKKDNVVHLQIQQGHLLPEGKIDNLTTSWVPLPDLLYYKNVPKGAFWLKKDNVVSPLVYDVDYTFLKHDRMTLNLDDVIAGPGYVVTGVRLNYRTEGPDNEATPLELQVHITPYDYYQGHLKPTKSNPSRWINVQNSGEHSRVYDRFRRKVDLSKADDPLKSPKNLEVSGQNMFVNFQITDYDKDFGQLTVPFFDSRAAGVASLSAISGVGIIHRGQKGYGGFLAPKLVNADHARFIDFDLCEHEIQHFTSF</sequence>
<feature type="chain" id="PRO_5035278877" evidence="1">
    <location>
        <begin position="22"/>
        <end position="777"/>
    </location>
</feature>
<dbReference type="InterPro" id="IPR032062">
    <property type="entry name" value="DUF4803"/>
</dbReference>
<reference evidence="2" key="1">
    <citation type="submission" date="2020-03" db="EMBL/GenBank/DDBJ databases">
        <authorList>
            <person name="Chebbi M.A."/>
            <person name="Drezen J.M."/>
        </authorList>
    </citation>
    <scope>NUCLEOTIDE SEQUENCE</scope>
    <source>
        <tissue evidence="2">Whole body</tissue>
    </source>
</reference>
<name>A0A8J5R5Y8_9HYME</name>
<protein>
    <submittedName>
        <fullName evidence="2">Uncharacterized protein</fullName>
    </submittedName>
</protein>